<dbReference type="InterPro" id="IPR052379">
    <property type="entry name" value="Type_VII_TA_RNase"/>
</dbReference>
<evidence type="ECO:0000313" key="5">
    <source>
        <dbReference type="EMBL" id="MBD9360979.1"/>
    </source>
</evidence>
<accession>A0ABR9DD22</accession>
<dbReference type="RefSeq" id="WP_192393853.1">
    <property type="nucleotide sequence ID" value="NZ_CAJHIU010000002.1"/>
</dbReference>
<gene>
    <name evidence="5" type="ORF">EBB_10645</name>
</gene>
<dbReference type="InterPro" id="IPR037038">
    <property type="entry name" value="HepT-like_sf"/>
</dbReference>
<keyword evidence="1" id="KW-1277">Toxin-antitoxin system</keyword>
<keyword evidence="2" id="KW-0540">Nuclease</keyword>
<reference evidence="5 6" key="1">
    <citation type="submission" date="2020-09" db="EMBL/GenBank/DDBJ databases">
        <title>Methylomonas albis sp. nov. and Methylomonas fluvii sp. nov.: Two cold-adapted methanotrophs from the River Elbe and an amended description of Methylovulum psychrotolerans strain Eb1.</title>
        <authorList>
            <person name="Bussmann I.K."/>
            <person name="Klings K.-W."/>
            <person name="Warnstedt J."/>
            <person name="Hoppert M."/>
            <person name="Saborowski A."/>
            <person name="Horn F."/>
            <person name="Liebner S."/>
        </authorList>
    </citation>
    <scope>NUCLEOTIDE SEQUENCE [LARGE SCALE GENOMIC DNA]</scope>
    <source>
        <strain evidence="5 6">EbB</strain>
    </source>
</reference>
<evidence type="ECO:0000313" key="6">
    <source>
        <dbReference type="Proteomes" id="UP000641152"/>
    </source>
</evidence>
<proteinExistence type="inferred from homology"/>
<dbReference type="PANTHER" id="PTHR33397:SF5">
    <property type="entry name" value="RNASE YUTE-RELATED"/>
    <property type="match status" value="1"/>
</dbReference>
<protein>
    <submittedName>
        <fullName evidence="5">DUF86 domain-containing protein</fullName>
    </submittedName>
</protein>
<keyword evidence="3" id="KW-0378">Hydrolase</keyword>
<sequence length="142" mass="16632">MRDIAYEQALMRHRRKMLRILNEYGQENPHTWTERDLLAIQRALQVYIEAFIGMARYFVQQKYQLTVSQSREALDELKSHGDLPADQHAELMKILGFRNVLVHDYLDLNDVIVQAIVTGKQYAVLEEWMVVWQGGLDGCEPK</sequence>
<dbReference type="PANTHER" id="PTHR33397">
    <property type="entry name" value="UPF0331 PROTEIN YUTE"/>
    <property type="match status" value="1"/>
</dbReference>
<evidence type="ECO:0000256" key="2">
    <source>
        <dbReference type="ARBA" id="ARBA00022722"/>
    </source>
</evidence>
<dbReference type="InterPro" id="IPR008201">
    <property type="entry name" value="HepT-like"/>
</dbReference>
<evidence type="ECO:0000256" key="3">
    <source>
        <dbReference type="ARBA" id="ARBA00022801"/>
    </source>
</evidence>
<evidence type="ECO:0000256" key="4">
    <source>
        <dbReference type="ARBA" id="ARBA00024207"/>
    </source>
</evidence>
<organism evidence="5 6">
    <name type="scientific">Methylomonas fluvii</name>
    <dbReference type="NCBI Taxonomy" id="1854564"/>
    <lineage>
        <taxon>Bacteria</taxon>
        <taxon>Pseudomonadati</taxon>
        <taxon>Pseudomonadota</taxon>
        <taxon>Gammaproteobacteria</taxon>
        <taxon>Methylococcales</taxon>
        <taxon>Methylococcaceae</taxon>
        <taxon>Methylomonas</taxon>
    </lineage>
</organism>
<dbReference type="Pfam" id="PF01934">
    <property type="entry name" value="HepT-like"/>
    <property type="match status" value="1"/>
</dbReference>
<keyword evidence="6" id="KW-1185">Reference proteome</keyword>
<comment type="similarity">
    <text evidence="4">Belongs to the HepT RNase toxin family.</text>
</comment>
<comment type="caution">
    <text evidence="5">The sequence shown here is derived from an EMBL/GenBank/DDBJ whole genome shotgun (WGS) entry which is preliminary data.</text>
</comment>
<evidence type="ECO:0000256" key="1">
    <source>
        <dbReference type="ARBA" id="ARBA00022649"/>
    </source>
</evidence>
<name>A0ABR9DD22_9GAMM</name>
<dbReference type="Gene3D" id="1.20.120.580">
    <property type="entry name" value="bsu32300-like"/>
    <property type="match status" value="1"/>
</dbReference>
<dbReference type="NCBIfam" id="NF047751">
    <property type="entry name" value="HepT_toxin"/>
    <property type="match status" value="1"/>
</dbReference>
<dbReference type="EMBL" id="JACXST010000002">
    <property type="protein sequence ID" value="MBD9360979.1"/>
    <property type="molecule type" value="Genomic_DNA"/>
</dbReference>
<dbReference type="Proteomes" id="UP000641152">
    <property type="component" value="Unassembled WGS sequence"/>
</dbReference>